<proteinExistence type="predicted"/>
<evidence type="ECO:0000313" key="3">
    <source>
        <dbReference type="EMBL" id="SKC99198.1"/>
    </source>
</evidence>
<feature type="domain" description="Thiopeptide-type bacteriocin biosynthesis" evidence="2">
    <location>
        <begin position="759"/>
        <end position="1009"/>
    </location>
</feature>
<keyword evidence="4" id="KW-1185">Reference proteome</keyword>
<dbReference type="InterPro" id="IPR023809">
    <property type="entry name" value="Thiopep_bacteriocin_synth_dom"/>
</dbReference>
<dbReference type="AlphaFoldDB" id="A0A1T5NGG2"/>
<gene>
    <name evidence="3" type="ORF">SAMN05660461_1402</name>
</gene>
<evidence type="ECO:0000313" key="4">
    <source>
        <dbReference type="Proteomes" id="UP000190166"/>
    </source>
</evidence>
<sequence>MKESLFKTHEKVIIRTPLNPYTTLFNQEGHTRNLDETVKAFLEDDVFLEGIYWSSPQLYQSISDYKKGNYYPGKEEKLLLALKKYVIRSCTRCTPYGIFAGCGITTISGEDPNHNKTLLRKTRIDMGLLLHIKSAIESDGQLWRYLYYKVNDTVYSLQYQYRFIELIVEEGKSKYQVSSIEQTELLQGIIELGKTKALSYYDIHHLLKDEYDDEEIEAFIKSLVESQFLVSELQLSLTVEDELGRFRSILNRVGNQTTDAAKYIELLSAMECVIQKLDATSLGQISVSDISRLRDLLYNCGITELPEHLFQVDLLKPVPAGFMFPDRSIRDIENAVRMMGRLSSSTSPQEITLNRFKKIFSEKYGDSEVSLLEAVDPESGIGFAPVESIGDVAHNSFIGKMGAVQKENGSISLDKVQLWLQDKMEMPHDVQFHEGIRVTEADLLDLEDKVAELPNQFPVMGTLLPADRIFLQSVGGANANTLLGRFAYMHSDIKQFCKSLSDEEKHHHEEVVFAEIIHIPEERSSNIARRVQLCDYEIPVLATSSGSGRVIGLSDLFISVIKDEIILRSASLNRRVIPRLNNAHNYRNSMIPVYRFLATIQHQQKPGFSINWGPLANRKRFLPRISYKNIILHRAVWQLHQSDIQTIKKSHDPLTELQVFLKKWQVPQFVCIVEADNELFIDTHNSGYLDILLNYIKKKPSLKLVEWLHHNKNRNEAPPFIYQFILPLSKRNISPVSELRQHRESPVKVQRTFAPGSEWMYFKIYCSAFVSDTILDAVVKPAIASLSEAGAIEKAFFIRYKDPHYHIRFRMLLSDQQTRYQFTVAASLIYELLQPFCNDKSVWKVQLDTYEREIERYGEDAIVKSEAAFYHDSLLLLNCLDQEDFRENEEIRFLAGMKNIDKWLSLFDMDTTARLQFCHKVSESFAVEFDKQIQLQLNVKYRALKDAIPGFMQSSSFENYFETRDVHLHKLRLPAENLGSYIHMSQNRWFATQQRLLEYMTYYFCGRYYNRLLREVPTHIL</sequence>
<name>A0A1T5NGG2_9BACT</name>
<feature type="domain" description="Lantibiotic dehydratase N-terminal" evidence="1">
    <location>
        <begin position="44"/>
        <end position="692"/>
    </location>
</feature>
<reference evidence="4" key="1">
    <citation type="submission" date="2017-02" db="EMBL/GenBank/DDBJ databases">
        <authorList>
            <person name="Varghese N."/>
            <person name="Submissions S."/>
        </authorList>
    </citation>
    <scope>NUCLEOTIDE SEQUENCE [LARGE SCALE GENOMIC DNA]</scope>
    <source>
        <strain evidence="4">DSM 18108</strain>
    </source>
</reference>
<dbReference type="Pfam" id="PF04738">
    <property type="entry name" value="Lant_dehydr_N"/>
    <property type="match status" value="1"/>
</dbReference>
<dbReference type="Pfam" id="PF14028">
    <property type="entry name" value="Lant_dehydr_C"/>
    <property type="match status" value="1"/>
</dbReference>
<accession>A0A1T5NGG2</accession>
<dbReference type="NCBIfam" id="TIGR03891">
    <property type="entry name" value="thiopep_ocin"/>
    <property type="match status" value="1"/>
</dbReference>
<dbReference type="STRING" id="393003.SAMN05660461_1402"/>
<dbReference type="Proteomes" id="UP000190166">
    <property type="component" value="Unassembled WGS sequence"/>
</dbReference>
<evidence type="ECO:0000259" key="2">
    <source>
        <dbReference type="Pfam" id="PF14028"/>
    </source>
</evidence>
<dbReference type="RefSeq" id="WP_079468668.1">
    <property type="nucleotide sequence ID" value="NZ_FUZZ01000001.1"/>
</dbReference>
<dbReference type="EMBL" id="FUZZ01000001">
    <property type="protein sequence ID" value="SKC99198.1"/>
    <property type="molecule type" value="Genomic_DNA"/>
</dbReference>
<protein>
    <submittedName>
        <fullName evidence="3">Thiopeptide-type bacteriocin biosynthesis domain-containing protein</fullName>
    </submittedName>
</protein>
<dbReference type="InterPro" id="IPR006827">
    <property type="entry name" value="Lant_deHydtase_N"/>
</dbReference>
<organism evidence="3 4">
    <name type="scientific">Chitinophaga ginsengisegetis</name>
    <dbReference type="NCBI Taxonomy" id="393003"/>
    <lineage>
        <taxon>Bacteria</taxon>
        <taxon>Pseudomonadati</taxon>
        <taxon>Bacteroidota</taxon>
        <taxon>Chitinophagia</taxon>
        <taxon>Chitinophagales</taxon>
        <taxon>Chitinophagaceae</taxon>
        <taxon>Chitinophaga</taxon>
    </lineage>
</organism>
<evidence type="ECO:0000259" key="1">
    <source>
        <dbReference type="Pfam" id="PF04738"/>
    </source>
</evidence>